<protein>
    <submittedName>
        <fullName evidence="1">Uncharacterized protein</fullName>
    </submittedName>
</protein>
<dbReference type="EMBL" id="JAMQQD010000001">
    <property type="protein sequence ID" value="MCW7513582.1"/>
    <property type="molecule type" value="Genomic_DNA"/>
</dbReference>
<evidence type="ECO:0000313" key="2">
    <source>
        <dbReference type="Proteomes" id="UP001209694"/>
    </source>
</evidence>
<dbReference type="AlphaFoldDB" id="A0AAW5V6S5"/>
<comment type="caution">
    <text evidence="1">The sequence shown here is derived from an EMBL/GenBank/DDBJ whole genome shotgun (WGS) entry which is preliminary data.</text>
</comment>
<dbReference type="InterPro" id="IPR058083">
    <property type="entry name" value="LIC_11090-like"/>
</dbReference>
<evidence type="ECO:0000313" key="1">
    <source>
        <dbReference type="EMBL" id="MCW7513582.1"/>
    </source>
</evidence>
<gene>
    <name evidence="1" type="ORF">ND810_00325</name>
</gene>
<accession>A0AAW5V6S5</accession>
<dbReference type="RefSeq" id="WP_265355608.1">
    <property type="nucleotide sequence ID" value="NZ_JAMQPS010000001.1"/>
</dbReference>
<proteinExistence type="predicted"/>
<sequence length="137" mass="15572">MRKCWITIITILVLVPFLGKIFFLESGLFAQSLYQLSMVCHCNHNSESEVHHDSESTPKKRMTCHLKKSSGTHTCTCSKKKMATKIIQSQSMNPSYVNSIKIQNRILFDLFSITSSISLILTLGYDHLPDKPPRLLT</sequence>
<organism evidence="1 2">
    <name type="scientific">Leptospira levettii</name>
    <dbReference type="NCBI Taxonomy" id="2023178"/>
    <lineage>
        <taxon>Bacteria</taxon>
        <taxon>Pseudomonadati</taxon>
        <taxon>Spirochaetota</taxon>
        <taxon>Spirochaetia</taxon>
        <taxon>Leptospirales</taxon>
        <taxon>Leptospiraceae</taxon>
        <taxon>Leptospira</taxon>
    </lineage>
</organism>
<dbReference type="NCBIfam" id="NF047775">
    <property type="entry name" value="LIC_11090_fam"/>
    <property type="match status" value="1"/>
</dbReference>
<dbReference type="Proteomes" id="UP001209694">
    <property type="component" value="Unassembled WGS sequence"/>
</dbReference>
<name>A0AAW5V6S5_9LEPT</name>
<reference evidence="1" key="1">
    <citation type="submission" date="2022-06" db="EMBL/GenBank/DDBJ databases">
        <title>Leptospira isolates from biofilms formed at urban environments.</title>
        <authorList>
            <person name="Ribeiro P.S."/>
            <person name="Sousa T."/>
            <person name="Carvalho N."/>
            <person name="Aburjaile F."/>
            <person name="Neves F."/>
            <person name="Oliveira D."/>
            <person name="Blanco L."/>
            <person name="Lima J."/>
            <person name="Costa F."/>
            <person name="Brenig B."/>
            <person name="Soares S."/>
            <person name="Ramos R."/>
            <person name="Goes-Neto A."/>
            <person name="Matiuzzi M."/>
            <person name="Azevedo V."/>
            <person name="Ristow P."/>
        </authorList>
    </citation>
    <scope>NUCLEOTIDE SEQUENCE</scope>
    <source>
        <strain evidence="1">VSF7</strain>
    </source>
</reference>